<evidence type="ECO:0000256" key="6">
    <source>
        <dbReference type="SAM" id="Phobius"/>
    </source>
</evidence>
<keyword evidence="9" id="KW-1185">Reference proteome</keyword>
<keyword evidence="5 6" id="KW-0472">Membrane</keyword>
<dbReference type="PANTHER" id="PTHR34187:SF2">
    <property type="entry name" value="DUF202 DOMAIN-CONTAINING PROTEIN"/>
    <property type="match status" value="1"/>
</dbReference>
<proteinExistence type="predicted"/>
<organism evidence="8 9">
    <name type="scientific">Nocardioides jiangsuensis</name>
    <dbReference type="NCBI Taxonomy" id="2866161"/>
    <lineage>
        <taxon>Bacteria</taxon>
        <taxon>Bacillati</taxon>
        <taxon>Actinomycetota</taxon>
        <taxon>Actinomycetes</taxon>
        <taxon>Propionibacteriales</taxon>
        <taxon>Nocardioidaceae</taxon>
        <taxon>Nocardioides</taxon>
    </lineage>
</organism>
<keyword evidence="2" id="KW-1003">Cell membrane</keyword>
<evidence type="ECO:0000256" key="3">
    <source>
        <dbReference type="ARBA" id="ARBA00022692"/>
    </source>
</evidence>
<name>A0ABS7RHS5_9ACTN</name>
<comment type="subcellular location">
    <subcellularLocation>
        <location evidence="1">Cell membrane</location>
        <topology evidence="1">Multi-pass membrane protein</topology>
    </subcellularLocation>
</comment>
<evidence type="ECO:0000256" key="1">
    <source>
        <dbReference type="ARBA" id="ARBA00004651"/>
    </source>
</evidence>
<dbReference type="PANTHER" id="PTHR34187">
    <property type="entry name" value="FGR18P"/>
    <property type="match status" value="1"/>
</dbReference>
<dbReference type="RefSeq" id="WP_221024029.1">
    <property type="nucleotide sequence ID" value="NZ_JAIEZQ010000001.1"/>
</dbReference>
<feature type="transmembrane region" description="Helical" evidence="6">
    <location>
        <begin position="46"/>
        <end position="68"/>
    </location>
</feature>
<evidence type="ECO:0000256" key="4">
    <source>
        <dbReference type="ARBA" id="ARBA00022989"/>
    </source>
</evidence>
<dbReference type="InterPro" id="IPR052053">
    <property type="entry name" value="IM_YidH-like"/>
</dbReference>
<evidence type="ECO:0000259" key="7">
    <source>
        <dbReference type="Pfam" id="PF02656"/>
    </source>
</evidence>
<sequence length="110" mass="11725">MAPEGPVDYRFLLANERTFLAYVRTALALQVAGLGVLQFLTQARGGLRVVLGVLLVGIGSYVALTGYLRFRDNERSIRAGAEMHTARSTTLLAAGVVAIPLVAALLLTLL</sequence>
<evidence type="ECO:0000256" key="2">
    <source>
        <dbReference type="ARBA" id="ARBA00022475"/>
    </source>
</evidence>
<evidence type="ECO:0000313" key="8">
    <source>
        <dbReference type="EMBL" id="MBY9074336.1"/>
    </source>
</evidence>
<protein>
    <submittedName>
        <fullName evidence="8">DUF202 domain-containing protein</fullName>
    </submittedName>
</protein>
<comment type="caution">
    <text evidence="8">The sequence shown here is derived from an EMBL/GenBank/DDBJ whole genome shotgun (WGS) entry which is preliminary data.</text>
</comment>
<gene>
    <name evidence="8" type="ORF">K1X13_05830</name>
</gene>
<dbReference type="Proteomes" id="UP000754710">
    <property type="component" value="Unassembled WGS sequence"/>
</dbReference>
<keyword evidence="4 6" id="KW-1133">Transmembrane helix</keyword>
<feature type="domain" description="DUF202" evidence="7">
    <location>
        <begin position="10"/>
        <end position="75"/>
    </location>
</feature>
<dbReference type="EMBL" id="JAIEZQ010000001">
    <property type="protein sequence ID" value="MBY9074336.1"/>
    <property type="molecule type" value="Genomic_DNA"/>
</dbReference>
<accession>A0ABS7RHS5</accession>
<feature type="transmembrane region" description="Helical" evidence="6">
    <location>
        <begin position="89"/>
        <end position="109"/>
    </location>
</feature>
<keyword evidence="3 6" id="KW-0812">Transmembrane</keyword>
<dbReference type="Pfam" id="PF02656">
    <property type="entry name" value="DUF202"/>
    <property type="match status" value="1"/>
</dbReference>
<reference evidence="8 9" key="1">
    <citation type="submission" date="2021-08" db="EMBL/GenBank/DDBJ databases">
        <title>Nocardioides bacterium WL0053 sp. nov., isolated from the sediment.</title>
        <authorList>
            <person name="Wang L."/>
            <person name="Zhang D."/>
            <person name="Zhang A."/>
        </authorList>
    </citation>
    <scope>NUCLEOTIDE SEQUENCE [LARGE SCALE GENOMIC DNA]</scope>
    <source>
        <strain evidence="8 9">WL0053</strain>
    </source>
</reference>
<evidence type="ECO:0000313" key="9">
    <source>
        <dbReference type="Proteomes" id="UP000754710"/>
    </source>
</evidence>
<dbReference type="InterPro" id="IPR003807">
    <property type="entry name" value="DUF202"/>
</dbReference>
<feature type="transmembrane region" description="Helical" evidence="6">
    <location>
        <begin position="21"/>
        <end position="40"/>
    </location>
</feature>
<evidence type="ECO:0000256" key="5">
    <source>
        <dbReference type="ARBA" id="ARBA00023136"/>
    </source>
</evidence>